<comment type="caution">
    <text evidence="2">The sequence shown here is derived from an EMBL/GenBank/DDBJ whole genome shotgun (WGS) entry which is preliminary data.</text>
</comment>
<reference evidence="2 3" key="1">
    <citation type="submission" date="2017-04" db="EMBL/GenBank/DDBJ databases">
        <title>Kefir bacterial isolates.</title>
        <authorList>
            <person name="Kim Y."/>
            <person name="Blasche S."/>
            <person name="Patil K.R."/>
        </authorList>
    </citation>
    <scope>NUCLEOTIDE SEQUENCE [LARGE SCALE GENOMIC DNA]</scope>
    <source>
        <strain evidence="2 3">KR-2</strain>
    </source>
</reference>
<gene>
    <name evidence="2" type="ORF">B9K05_11785</name>
</gene>
<accession>A0A270B7N6</accession>
<feature type="compositionally biased region" description="Basic and acidic residues" evidence="1">
    <location>
        <begin position="233"/>
        <end position="250"/>
    </location>
</feature>
<dbReference type="EMBL" id="NDFP01000015">
    <property type="protein sequence ID" value="PAL21033.1"/>
    <property type="molecule type" value="Genomic_DNA"/>
</dbReference>
<protein>
    <submittedName>
        <fullName evidence="2">Uncharacterized protein</fullName>
    </submittedName>
</protein>
<evidence type="ECO:0000256" key="1">
    <source>
        <dbReference type="SAM" id="MobiDB-lite"/>
    </source>
</evidence>
<organism evidence="2 3">
    <name type="scientific">Acetobacter syzygii</name>
    <dbReference type="NCBI Taxonomy" id="146476"/>
    <lineage>
        <taxon>Bacteria</taxon>
        <taxon>Pseudomonadati</taxon>
        <taxon>Pseudomonadota</taxon>
        <taxon>Alphaproteobacteria</taxon>
        <taxon>Acetobacterales</taxon>
        <taxon>Acetobacteraceae</taxon>
        <taxon>Acetobacter</taxon>
    </lineage>
</organism>
<evidence type="ECO:0000313" key="2">
    <source>
        <dbReference type="EMBL" id="PAL21033.1"/>
    </source>
</evidence>
<sequence length="250" mass="27362">MSAIATYQPTPANKPSPDLSALLAAVRSNVAIMPRDLTAQRVAEARALAAASVQPATPELIVAWLKKLAMLVVNGPDAGRARVQAEAMVEICGDLPAAVWCPETRKAWCQQGEKGKFWPAPAELYAHLLPYAERIRWDAMAAQRVVALAERTYQPRATVDAEERAAVAAQMAAWCKRMGHAELQPDQRRPVQPQSGVSERLAEYRRQLAAEPEAGVWLVPLIAKLEAQVGRNTPKEPRGLTESAEKVLHR</sequence>
<dbReference type="Proteomes" id="UP000216033">
    <property type="component" value="Unassembled WGS sequence"/>
</dbReference>
<name>A0A270B7N6_9PROT</name>
<evidence type="ECO:0000313" key="3">
    <source>
        <dbReference type="Proteomes" id="UP000216033"/>
    </source>
</evidence>
<proteinExistence type="predicted"/>
<keyword evidence="3" id="KW-1185">Reference proteome</keyword>
<dbReference type="AlphaFoldDB" id="A0A270B7N6"/>
<feature type="region of interest" description="Disordered" evidence="1">
    <location>
        <begin position="228"/>
        <end position="250"/>
    </location>
</feature>